<dbReference type="PANTHER" id="PTHR40389:SF3">
    <property type="entry name" value="IGE-BINDING PROTEIN"/>
    <property type="match status" value="1"/>
</dbReference>
<organism evidence="9 10">
    <name type="scientific">Zosterops borbonicus</name>
    <dbReference type="NCBI Taxonomy" id="364589"/>
    <lineage>
        <taxon>Eukaryota</taxon>
        <taxon>Metazoa</taxon>
        <taxon>Chordata</taxon>
        <taxon>Craniata</taxon>
        <taxon>Vertebrata</taxon>
        <taxon>Euteleostomi</taxon>
        <taxon>Archelosauria</taxon>
        <taxon>Archosauria</taxon>
        <taxon>Dinosauria</taxon>
        <taxon>Saurischia</taxon>
        <taxon>Theropoda</taxon>
        <taxon>Coelurosauria</taxon>
        <taxon>Aves</taxon>
        <taxon>Neognathae</taxon>
        <taxon>Neoaves</taxon>
        <taxon>Telluraves</taxon>
        <taxon>Australaves</taxon>
        <taxon>Passeriformes</taxon>
        <taxon>Sylvioidea</taxon>
        <taxon>Zosteropidae</taxon>
        <taxon>Zosterops</taxon>
    </lineage>
</organism>
<dbReference type="SMART" id="SM00343">
    <property type="entry name" value="ZnF_C2HC"/>
    <property type="match status" value="1"/>
</dbReference>
<dbReference type="SUPFAM" id="SSF51283">
    <property type="entry name" value="dUTPase-like"/>
    <property type="match status" value="1"/>
</dbReference>
<dbReference type="Pfam" id="PF00077">
    <property type="entry name" value="RVP"/>
    <property type="match status" value="1"/>
</dbReference>
<evidence type="ECO:0000313" key="9">
    <source>
        <dbReference type="EMBL" id="TRZ07167.1"/>
    </source>
</evidence>
<evidence type="ECO:0000313" key="10">
    <source>
        <dbReference type="Proteomes" id="UP000796761"/>
    </source>
</evidence>
<reference evidence="9" key="1">
    <citation type="submission" date="2019-04" db="EMBL/GenBank/DDBJ databases">
        <title>Genome assembly of Zosterops borbonicus 15179.</title>
        <authorList>
            <person name="Leroy T."/>
            <person name="Anselmetti Y."/>
            <person name="Tilak M.-K."/>
            <person name="Nabholz B."/>
        </authorList>
    </citation>
    <scope>NUCLEOTIDE SEQUENCE</scope>
    <source>
        <strain evidence="9">HGM_15179</strain>
        <tissue evidence="9">Muscle</tissue>
    </source>
</reference>
<evidence type="ECO:0000256" key="5">
    <source>
        <dbReference type="PROSITE-ProRule" id="PRU00047"/>
    </source>
</evidence>
<dbReference type="GO" id="GO:0016032">
    <property type="term" value="P:viral process"/>
    <property type="evidence" value="ECO:0007669"/>
    <property type="project" value="InterPro"/>
</dbReference>
<keyword evidence="4" id="KW-0862">Zinc</keyword>
<evidence type="ECO:0000256" key="6">
    <source>
        <dbReference type="SAM" id="MobiDB-lite"/>
    </source>
</evidence>
<dbReference type="SUPFAM" id="SSF50630">
    <property type="entry name" value="Acid proteases"/>
    <property type="match status" value="1"/>
</dbReference>
<dbReference type="PROSITE" id="PS50175">
    <property type="entry name" value="ASP_PROT_RETROV"/>
    <property type="match status" value="1"/>
</dbReference>
<dbReference type="InterPro" id="IPR050195">
    <property type="entry name" value="Primate_lentivir_Gag_pol-like"/>
</dbReference>
<proteinExistence type="predicted"/>
<dbReference type="InterPro" id="IPR029054">
    <property type="entry name" value="dUTPase-like"/>
</dbReference>
<feature type="non-terminal residue" evidence="9">
    <location>
        <position position="1"/>
    </location>
</feature>
<dbReference type="InterPro" id="IPR008919">
    <property type="entry name" value="Retrov_capsid_N"/>
</dbReference>
<dbReference type="Pfam" id="PF00098">
    <property type="entry name" value="zf-CCHC"/>
    <property type="match status" value="1"/>
</dbReference>
<dbReference type="Proteomes" id="UP000796761">
    <property type="component" value="Unassembled WGS sequence"/>
</dbReference>
<dbReference type="InterPro" id="IPR001995">
    <property type="entry name" value="Peptidase_A2_cat"/>
</dbReference>
<dbReference type="Pfam" id="PF00692">
    <property type="entry name" value="dUTPase"/>
    <property type="match status" value="1"/>
</dbReference>
<feature type="region of interest" description="Disordered" evidence="6">
    <location>
        <begin position="1"/>
        <end position="20"/>
    </location>
</feature>
<dbReference type="GO" id="GO:0006508">
    <property type="term" value="P:proteolysis"/>
    <property type="evidence" value="ECO:0007669"/>
    <property type="project" value="InterPro"/>
</dbReference>
<name>A0A8K1D8P6_9PASS</name>
<dbReference type="Gene3D" id="4.10.60.10">
    <property type="entry name" value="Zinc finger, CCHC-type"/>
    <property type="match status" value="1"/>
</dbReference>
<evidence type="ECO:0000259" key="7">
    <source>
        <dbReference type="PROSITE" id="PS50158"/>
    </source>
</evidence>
<evidence type="ECO:0000256" key="2">
    <source>
        <dbReference type="ARBA" id="ARBA00022771"/>
    </source>
</evidence>
<dbReference type="PROSITE" id="PS50158">
    <property type="entry name" value="ZF_CCHC"/>
    <property type="match status" value="1"/>
</dbReference>
<evidence type="ECO:0000256" key="3">
    <source>
        <dbReference type="ARBA" id="ARBA00022801"/>
    </source>
</evidence>
<dbReference type="CDD" id="cd07557">
    <property type="entry name" value="trimeric_dUTPase"/>
    <property type="match status" value="1"/>
</dbReference>
<keyword evidence="2 5" id="KW-0863">Zinc-finger</keyword>
<dbReference type="GO" id="GO:0003676">
    <property type="term" value="F:nucleic acid binding"/>
    <property type="evidence" value="ECO:0007669"/>
    <property type="project" value="InterPro"/>
</dbReference>
<feature type="region of interest" description="Disordered" evidence="6">
    <location>
        <begin position="380"/>
        <end position="407"/>
    </location>
</feature>
<dbReference type="InterPro" id="IPR001878">
    <property type="entry name" value="Znf_CCHC"/>
</dbReference>
<protein>
    <recommendedName>
        <fullName evidence="11">POK9 protein</fullName>
    </recommendedName>
</protein>
<dbReference type="Gene3D" id="2.40.70.10">
    <property type="entry name" value="Acid Proteases"/>
    <property type="match status" value="1"/>
</dbReference>
<keyword evidence="3" id="KW-0378">Hydrolase</keyword>
<dbReference type="SUPFAM" id="SSF47353">
    <property type="entry name" value="Retrovirus capsid dimerization domain-like"/>
    <property type="match status" value="1"/>
</dbReference>
<dbReference type="AlphaFoldDB" id="A0A8K1D8P6"/>
<feature type="compositionally biased region" description="Polar residues" evidence="6">
    <location>
        <begin position="392"/>
        <end position="401"/>
    </location>
</feature>
<dbReference type="GO" id="GO:0008270">
    <property type="term" value="F:zinc ion binding"/>
    <property type="evidence" value="ECO:0007669"/>
    <property type="project" value="UniProtKB-KW"/>
</dbReference>
<accession>A0A8K1D8P6</accession>
<dbReference type="SUPFAM" id="SSF57756">
    <property type="entry name" value="Retrovirus zinc finger-like domains"/>
    <property type="match status" value="1"/>
</dbReference>
<evidence type="ECO:0008006" key="11">
    <source>
        <dbReference type="Google" id="ProtNLM"/>
    </source>
</evidence>
<dbReference type="InterPro" id="IPR036875">
    <property type="entry name" value="Znf_CCHC_sf"/>
</dbReference>
<gene>
    <name evidence="9" type="ORF">HGM15179_019939</name>
</gene>
<feature type="non-terminal residue" evidence="9">
    <location>
        <position position="632"/>
    </location>
</feature>
<evidence type="ECO:0000256" key="4">
    <source>
        <dbReference type="ARBA" id="ARBA00022833"/>
    </source>
</evidence>
<keyword evidence="10" id="KW-1185">Reference proteome</keyword>
<evidence type="ECO:0000259" key="8">
    <source>
        <dbReference type="PROSITE" id="PS50175"/>
    </source>
</evidence>
<dbReference type="Gene3D" id="1.10.1200.30">
    <property type="match status" value="1"/>
</dbReference>
<sequence>GDTVSADSVPSAPPMPPVDVGQLVDSCPLPWTGASDETIPKIKSDLAEVMAKNRREAWGALAREGVERGDAQMMEAGSSMACPVIYNPAPGGGVNAQLTSLDWKLLSQLRSTVSQYGVNSEPVRQMLDYIWSTYLLLPADCRGISKFVFTPHQLLLFQAHWQALVQESVATQRQPGDPLHEVTLEELLGIGNWIRTEAQALLRLEKCREVMKLARVAMDKVKDPHGTPIYMGIKQGREEPLYRLVEGIEKARVPLYMQGAMLKQCILQNGNQATKNIVNTLGGNWSVEEALERAASVPSGPQAFIVEAIKEIGETLQKQAESTQAQVFAALAPLQAAVTVSQPKQGGDQGRCYRCGAMGHFRRECPAGGVWCQKCRSDTHNTGACQRKSRNGKTSAPSSPASDLRPATSRSLGLDLAATIDVTILTTAPLWRRNTIALRLIPLIIQGQKLGGLIIGQSSASLMGLFVLPGILDADYNGEIKIILQVSQPPMKIEAGQRLAQLVPVPQLAKPLAPEHPVPRTGGFGSTSGVVMLMLDLSTRPRRDIILTSDTSIIDPGLWPSEWLLETRGSTITGVGGVTLARCTPQITVSMDNRTVNDVLAVAPLPTGVCCLIGRDLLSQLGMVLTNDHPLG</sequence>
<comment type="caution">
    <text evidence="9">The sequence shown here is derived from an EMBL/GenBank/DDBJ whole genome shotgun (WGS) entry which is preliminary data.</text>
</comment>
<dbReference type="GO" id="GO:0004190">
    <property type="term" value="F:aspartic-type endopeptidase activity"/>
    <property type="evidence" value="ECO:0007669"/>
    <property type="project" value="InterPro"/>
</dbReference>
<dbReference type="PANTHER" id="PTHR40389">
    <property type="entry name" value="ENDOGENOUS RETROVIRUS GROUP K MEMBER 24 GAG POLYPROTEIN-RELATED"/>
    <property type="match status" value="1"/>
</dbReference>
<dbReference type="Gene3D" id="1.10.375.10">
    <property type="entry name" value="Human Immunodeficiency Virus Type 1 Capsid Protein"/>
    <property type="match status" value="1"/>
</dbReference>
<dbReference type="OrthoDB" id="9352756at2759"/>
<dbReference type="InterPro" id="IPR036157">
    <property type="entry name" value="dUTPase-like_sf"/>
</dbReference>
<dbReference type="Pfam" id="PF00607">
    <property type="entry name" value="Gag_p24"/>
    <property type="match status" value="1"/>
</dbReference>
<evidence type="ECO:0000256" key="1">
    <source>
        <dbReference type="ARBA" id="ARBA00022723"/>
    </source>
</evidence>
<feature type="domain" description="Peptidase A2" evidence="8">
    <location>
        <begin position="549"/>
        <end position="617"/>
    </location>
</feature>
<dbReference type="InterPro" id="IPR008916">
    <property type="entry name" value="Retrov_capsid_C"/>
</dbReference>
<dbReference type="InterPro" id="IPR021109">
    <property type="entry name" value="Peptidase_aspartic_dom_sf"/>
</dbReference>
<dbReference type="Gene3D" id="2.70.40.10">
    <property type="match status" value="1"/>
</dbReference>
<dbReference type="EMBL" id="SWJQ01001923">
    <property type="protein sequence ID" value="TRZ07167.1"/>
    <property type="molecule type" value="Genomic_DNA"/>
</dbReference>
<keyword evidence="1" id="KW-0479">Metal-binding</keyword>
<dbReference type="InterPro" id="IPR018061">
    <property type="entry name" value="Retropepsins"/>
</dbReference>
<dbReference type="InterPro" id="IPR033704">
    <property type="entry name" value="dUTPase_trimeric"/>
</dbReference>
<dbReference type="SUPFAM" id="SSF47943">
    <property type="entry name" value="Retrovirus capsid protein, N-terminal core domain"/>
    <property type="match status" value="1"/>
</dbReference>
<feature type="domain" description="CCHC-type" evidence="7">
    <location>
        <begin position="351"/>
        <end position="366"/>
    </location>
</feature>